<feature type="chain" id="PRO_5040248836" description="C6 domain-containing protein" evidence="1">
    <location>
        <begin position="20"/>
        <end position="143"/>
    </location>
</feature>
<accession>A0A9P1NA83</accession>
<evidence type="ECO:0000313" key="3">
    <source>
        <dbReference type="Proteomes" id="UP001152747"/>
    </source>
</evidence>
<evidence type="ECO:0000313" key="2">
    <source>
        <dbReference type="EMBL" id="CAI5456776.1"/>
    </source>
</evidence>
<evidence type="ECO:0008006" key="4">
    <source>
        <dbReference type="Google" id="ProtNLM"/>
    </source>
</evidence>
<keyword evidence="3" id="KW-1185">Reference proteome</keyword>
<reference evidence="2" key="1">
    <citation type="submission" date="2022-11" db="EMBL/GenBank/DDBJ databases">
        <authorList>
            <person name="Kikuchi T."/>
        </authorList>
    </citation>
    <scope>NUCLEOTIDE SEQUENCE</scope>
    <source>
        <strain evidence="2">PS1010</strain>
    </source>
</reference>
<comment type="caution">
    <text evidence="2">The sequence shown here is derived from an EMBL/GenBank/DDBJ whole genome shotgun (WGS) entry which is preliminary data.</text>
</comment>
<name>A0A9P1NA83_9PELO</name>
<dbReference type="AlphaFoldDB" id="A0A9P1NA83"/>
<feature type="signal peptide" evidence="1">
    <location>
        <begin position="1"/>
        <end position="19"/>
    </location>
</feature>
<organism evidence="2 3">
    <name type="scientific">Caenorhabditis angaria</name>
    <dbReference type="NCBI Taxonomy" id="860376"/>
    <lineage>
        <taxon>Eukaryota</taxon>
        <taxon>Metazoa</taxon>
        <taxon>Ecdysozoa</taxon>
        <taxon>Nematoda</taxon>
        <taxon>Chromadorea</taxon>
        <taxon>Rhabditida</taxon>
        <taxon>Rhabditina</taxon>
        <taxon>Rhabditomorpha</taxon>
        <taxon>Rhabditoidea</taxon>
        <taxon>Rhabditidae</taxon>
        <taxon>Peloderinae</taxon>
        <taxon>Caenorhabditis</taxon>
    </lineage>
</organism>
<protein>
    <recommendedName>
        <fullName evidence="4">C6 domain-containing protein</fullName>
    </recommendedName>
</protein>
<dbReference type="Proteomes" id="UP001152747">
    <property type="component" value="Unassembled WGS sequence"/>
</dbReference>
<proteinExistence type="predicted"/>
<dbReference type="EMBL" id="CANHGI010000006">
    <property type="protein sequence ID" value="CAI5456776.1"/>
    <property type="molecule type" value="Genomic_DNA"/>
</dbReference>
<gene>
    <name evidence="2" type="ORF">CAMP_LOCUS19413</name>
</gene>
<sequence length="143" mass="14909">MKFLHFLSLILLAIFITISQNCAPTVSTVTTAPNCCAWPFTTNFINTANATVQSCLTSSINFFCVNTAGNGLATILGNVSSVSAVATSSQLIGGLSTNATVTLVCNTTTGYYNFILPGSTVINSTSYTTYGCGYQANSTVIQS</sequence>
<keyword evidence="1" id="KW-0732">Signal</keyword>
<evidence type="ECO:0000256" key="1">
    <source>
        <dbReference type="SAM" id="SignalP"/>
    </source>
</evidence>